<dbReference type="FunFam" id="2.130.10.30:FF:000028">
    <property type="entry name" value="PH, RCC1 and FYVE domains-containing protein 1"/>
    <property type="match status" value="1"/>
</dbReference>
<dbReference type="Gene3D" id="3.30.40.10">
    <property type="entry name" value="Zinc/RING finger domain, C3HC4 (zinc finger)"/>
    <property type="match status" value="1"/>
</dbReference>
<feature type="domain" description="FYVE-type" evidence="8">
    <location>
        <begin position="675"/>
        <end position="737"/>
    </location>
</feature>
<dbReference type="PANTHER" id="PTHR22870:SF419">
    <property type="entry name" value="GTPASE BINDING PROTEIN, PUTATIVE-RELATED"/>
    <property type="match status" value="1"/>
</dbReference>
<dbReference type="SUPFAM" id="SSF50729">
    <property type="entry name" value="PH domain-like"/>
    <property type="match status" value="1"/>
</dbReference>
<name>A0AAW2NGF8_9LAMI</name>
<dbReference type="InterPro" id="IPR058923">
    <property type="entry name" value="RCC1-like_dom"/>
</dbReference>
<dbReference type="SUPFAM" id="SSF50985">
    <property type="entry name" value="RCC1/BLIP-II"/>
    <property type="match status" value="1"/>
</dbReference>
<dbReference type="SUPFAM" id="SSF57903">
    <property type="entry name" value="FYVE/PHD zinc finger"/>
    <property type="match status" value="1"/>
</dbReference>
<dbReference type="AlphaFoldDB" id="A0AAW2NGF8"/>
<keyword evidence="7" id="KW-0175">Coiled coil</keyword>
<evidence type="ECO:0000256" key="1">
    <source>
        <dbReference type="ARBA" id="ARBA00022723"/>
    </source>
</evidence>
<dbReference type="Gene3D" id="2.130.10.30">
    <property type="entry name" value="Regulator of chromosome condensation 1/beta-lactamase-inhibitor protein II"/>
    <property type="match status" value="2"/>
</dbReference>
<feature type="repeat" description="RCC1" evidence="6">
    <location>
        <begin position="344"/>
        <end position="395"/>
    </location>
</feature>
<dbReference type="Pfam" id="PF01363">
    <property type="entry name" value="FYVE"/>
    <property type="match status" value="1"/>
</dbReference>
<dbReference type="InterPro" id="IPR009091">
    <property type="entry name" value="RCC1/BLIP-II"/>
</dbReference>
<proteinExistence type="predicted"/>
<organism evidence="9">
    <name type="scientific">Sesamum calycinum</name>
    <dbReference type="NCBI Taxonomy" id="2727403"/>
    <lineage>
        <taxon>Eukaryota</taxon>
        <taxon>Viridiplantae</taxon>
        <taxon>Streptophyta</taxon>
        <taxon>Embryophyta</taxon>
        <taxon>Tracheophyta</taxon>
        <taxon>Spermatophyta</taxon>
        <taxon>Magnoliopsida</taxon>
        <taxon>eudicotyledons</taxon>
        <taxon>Gunneridae</taxon>
        <taxon>Pentapetalae</taxon>
        <taxon>asterids</taxon>
        <taxon>lamiids</taxon>
        <taxon>Lamiales</taxon>
        <taxon>Pedaliaceae</taxon>
        <taxon>Sesamum</taxon>
    </lineage>
</organism>
<dbReference type="Pfam" id="PF25390">
    <property type="entry name" value="WD40_RLD"/>
    <property type="match status" value="1"/>
</dbReference>
<reference evidence="9" key="1">
    <citation type="submission" date="2020-06" db="EMBL/GenBank/DDBJ databases">
        <authorList>
            <person name="Li T."/>
            <person name="Hu X."/>
            <person name="Zhang T."/>
            <person name="Song X."/>
            <person name="Zhang H."/>
            <person name="Dai N."/>
            <person name="Sheng W."/>
            <person name="Hou X."/>
            <person name="Wei L."/>
        </authorList>
    </citation>
    <scope>NUCLEOTIDE SEQUENCE</scope>
    <source>
        <strain evidence="9">KEN8</strain>
        <tissue evidence="9">Leaf</tissue>
    </source>
</reference>
<dbReference type="InterPro" id="IPR000408">
    <property type="entry name" value="Reg_chr_condens"/>
</dbReference>
<feature type="repeat" description="RCC1" evidence="6">
    <location>
        <begin position="396"/>
        <end position="450"/>
    </location>
</feature>
<feature type="repeat" description="RCC1" evidence="6">
    <location>
        <begin position="567"/>
        <end position="618"/>
    </location>
</feature>
<dbReference type="PROSITE" id="PS50178">
    <property type="entry name" value="ZF_FYVE"/>
    <property type="match status" value="1"/>
</dbReference>
<dbReference type="Pfam" id="PF16457">
    <property type="entry name" value="PH_12"/>
    <property type="match status" value="1"/>
</dbReference>
<evidence type="ECO:0000256" key="7">
    <source>
        <dbReference type="SAM" id="Coils"/>
    </source>
</evidence>
<feature type="repeat" description="RCC1" evidence="6">
    <location>
        <begin position="451"/>
        <end position="502"/>
    </location>
</feature>
<evidence type="ECO:0000259" key="8">
    <source>
        <dbReference type="PROSITE" id="PS50178"/>
    </source>
</evidence>
<keyword evidence="1" id="KW-0479">Metal-binding</keyword>
<comment type="caution">
    <text evidence="9">The sequence shown here is derived from an EMBL/GenBank/DDBJ whole genome shotgun (WGS) entry which is preliminary data.</text>
</comment>
<evidence type="ECO:0000313" key="9">
    <source>
        <dbReference type="EMBL" id="KAL0342620.1"/>
    </source>
</evidence>
<dbReference type="CDD" id="cd00065">
    <property type="entry name" value="FYVE_like_SF"/>
    <property type="match status" value="1"/>
</dbReference>
<dbReference type="CDD" id="cd13365">
    <property type="entry name" value="PH_PLC_plant-like"/>
    <property type="match status" value="1"/>
</dbReference>
<dbReference type="PRINTS" id="PR00633">
    <property type="entry name" value="RCCNDNSATION"/>
</dbReference>
<dbReference type="InterPro" id="IPR051210">
    <property type="entry name" value="Ub_ligase/GEF_domain"/>
</dbReference>
<dbReference type="GO" id="GO:0008270">
    <property type="term" value="F:zinc ion binding"/>
    <property type="evidence" value="ECO:0007669"/>
    <property type="project" value="UniProtKB-KW"/>
</dbReference>
<keyword evidence="2" id="KW-0677">Repeat</keyword>
<dbReference type="SMART" id="SM00064">
    <property type="entry name" value="FYVE"/>
    <property type="match status" value="1"/>
</dbReference>
<dbReference type="EMBL" id="JACGWM010000011">
    <property type="protein sequence ID" value="KAL0342620.1"/>
    <property type="molecule type" value="Genomic_DNA"/>
</dbReference>
<dbReference type="InterPro" id="IPR013083">
    <property type="entry name" value="Znf_RING/FYVE/PHD"/>
</dbReference>
<dbReference type="InterPro" id="IPR000306">
    <property type="entry name" value="Znf_FYVE"/>
</dbReference>
<dbReference type="Gene3D" id="2.30.29.30">
    <property type="entry name" value="Pleckstrin-homology domain (PH domain)/Phosphotyrosine-binding domain (PTB)"/>
    <property type="match status" value="1"/>
</dbReference>
<dbReference type="InterPro" id="IPR011011">
    <property type="entry name" value="Znf_FYVE_PHD"/>
</dbReference>
<feature type="repeat" description="RCC1" evidence="6">
    <location>
        <begin position="619"/>
        <end position="670"/>
    </location>
</feature>
<protein>
    <submittedName>
        <fullName evidence="9">PH, RCC1 and FYVE domains-containing protein 1</fullName>
    </submittedName>
</protein>
<accession>A0AAW2NGF8</accession>
<keyword evidence="3 5" id="KW-0863">Zinc-finger</keyword>
<reference evidence="9" key="2">
    <citation type="journal article" date="2024" name="Plant">
        <title>Genomic evolution and insights into agronomic trait innovations of Sesamum species.</title>
        <authorList>
            <person name="Miao H."/>
            <person name="Wang L."/>
            <person name="Qu L."/>
            <person name="Liu H."/>
            <person name="Sun Y."/>
            <person name="Le M."/>
            <person name="Wang Q."/>
            <person name="Wei S."/>
            <person name="Zheng Y."/>
            <person name="Lin W."/>
            <person name="Duan Y."/>
            <person name="Cao H."/>
            <person name="Xiong S."/>
            <person name="Wang X."/>
            <person name="Wei L."/>
            <person name="Li C."/>
            <person name="Ma Q."/>
            <person name="Ju M."/>
            <person name="Zhao R."/>
            <person name="Li G."/>
            <person name="Mu C."/>
            <person name="Tian Q."/>
            <person name="Mei H."/>
            <person name="Zhang T."/>
            <person name="Gao T."/>
            <person name="Zhang H."/>
        </authorList>
    </citation>
    <scope>NUCLEOTIDE SEQUENCE</scope>
    <source>
        <strain evidence="9">KEN8</strain>
    </source>
</reference>
<evidence type="ECO:0000256" key="3">
    <source>
        <dbReference type="ARBA" id="ARBA00022771"/>
    </source>
</evidence>
<dbReference type="PROSITE" id="PS00626">
    <property type="entry name" value="RCC1_2"/>
    <property type="match status" value="2"/>
</dbReference>
<dbReference type="InterPro" id="IPR011993">
    <property type="entry name" value="PH-like_dom_sf"/>
</dbReference>
<evidence type="ECO:0000256" key="2">
    <source>
        <dbReference type="ARBA" id="ARBA00022737"/>
    </source>
</evidence>
<sequence length="979" mass="107539">MSAICIVEADLRGICLSSWQRLGSEPPAYTFGHMNWKVHERTVRSLAGHQCLKKGSYLLKYGRWGKPKFCPFRLSNDEKTLIWYVGEEQKQLQLSQVSRIIPGQRTAIFQRYPQPEKEYQSFSLIYGKSSLDVICKDKYEAEIWFVALRALISRGNSQRWRTEIRTEGILSDCSSDQIERNSQSIISNSGSDAVHEDRHSYHFIDVLSEKLPQRKLRKAFSDVVLHKAASLCSPLRDSVLISGILQQNEDLSGRNSADSFRHSFSSAISTSSPESSTGDGPLSNIFMWGEGIDDVLLDGGMSKYGESFPRKDVFLPKILESASALDSQNIAFGSRHAVLITRQGQVFSWGDGSGGKLGHGLEADISNPKLIDGLSGLDIVSIGCGEYHTCAVTLNGDLYTWGDGIHNFGLLGHGTEFSYFTPRKVMGQMEGICVTSISCGPWHTAAITSLGQLFTFGDGTFGALGHGDRCCTSVPREVEALKGQKVVRVSCGFWHTAAIVEDHSELPSCSDSLSGKLFSWGNGDEGQLGHGDTLSQLVPCRIKMPNDRNFCQVACGQSITVALTICGQVYTMGTPDCGEVRLPGKGHTLPMRIEGKIKNAFIKEISCGSHHVVAVTSKSEVFTWGKGRKGQLGHGDNADRNSPTPVKALEGKQVKRIACGNNFTAAICLHQWACAADYSICAGCRAPFNFKRTRHNCYNCGLVFCKACTNKKSLNASLAPNLKKSYRVCEDCFSKLNKGLDSRVNVRPPRSRSLCIREDSSKEKKKDLFKVKQRSILSRLSSFDSFRRSTKKLCKKNQRLNSNSTPTSPLDGVNFGSDISFASSPSTSTIDNCEKINASLPGSKMHSPSSPFSSVTSTPHYMLLMSSLSEVPSHEEGIDDSKQTNDDLTEEISILREQVEVLTRKSEFLAAELERTSDQLIEATAWVQAESQKNNSAKEAIKCQMSQLKEMAAKIPQGAFCRASGSFPDMCHVLSTGST</sequence>
<feature type="repeat" description="RCC1" evidence="6">
    <location>
        <begin position="515"/>
        <end position="566"/>
    </location>
</feature>
<keyword evidence="4" id="KW-0862">Zinc</keyword>
<dbReference type="PROSITE" id="PS50012">
    <property type="entry name" value="RCC1_3"/>
    <property type="match status" value="6"/>
</dbReference>
<evidence type="ECO:0000256" key="4">
    <source>
        <dbReference type="ARBA" id="ARBA00022833"/>
    </source>
</evidence>
<dbReference type="InterPro" id="IPR017455">
    <property type="entry name" value="Znf_FYVE-rel"/>
</dbReference>
<evidence type="ECO:0000256" key="5">
    <source>
        <dbReference type="PROSITE-ProRule" id="PRU00091"/>
    </source>
</evidence>
<gene>
    <name evidence="9" type="ORF">Scaly_1924600</name>
</gene>
<feature type="coiled-coil region" evidence="7">
    <location>
        <begin position="878"/>
        <end position="919"/>
    </location>
</feature>
<dbReference type="PANTHER" id="PTHR22870">
    <property type="entry name" value="REGULATOR OF CHROMOSOME CONDENSATION"/>
    <property type="match status" value="1"/>
</dbReference>
<dbReference type="InterPro" id="IPR001849">
    <property type="entry name" value="PH_domain"/>
</dbReference>
<evidence type="ECO:0000256" key="6">
    <source>
        <dbReference type="PROSITE-ProRule" id="PRU00235"/>
    </source>
</evidence>